<dbReference type="Proteomes" id="UP000179243">
    <property type="component" value="Unassembled WGS sequence"/>
</dbReference>
<evidence type="ECO:0000256" key="4">
    <source>
        <dbReference type="ARBA" id="ARBA00023150"/>
    </source>
</evidence>
<dbReference type="InterPro" id="IPR050105">
    <property type="entry name" value="MoCo_biosynth_MoaA/MoaC"/>
</dbReference>
<dbReference type="InterPro" id="IPR023045">
    <property type="entry name" value="MoaC"/>
</dbReference>
<dbReference type="Pfam" id="PF01967">
    <property type="entry name" value="MoaC"/>
    <property type="match status" value="1"/>
</dbReference>
<comment type="caution">
    <text evidence="8">The sequence shown here is derived from an EMBL/GenBank/DDBJ whole genome shotgun (WGS) entry which is preliminary data.</text>
</comment>
<feature type="region of interest" description="Disordered" evidence="6">
    <location>
        <begin position="1"/>
        <end position="22"/>
    </location>
</feature>
<evidence type="ECO:0000256" key="2">
    <source>
        <dbReference type="ARBA" id="ARBA00005046"/>
    </source>
</evidence>
<dbReference type="AlphaFoldDB" id="A0A1F7F230"/>
<dbReference type="PANTHER" id="PTHR22960">
    <property type="entry name" value="MOLYBDOPTERIN COFACTOR SYNTHESIS PROTEIN A"/>
    <property type="match status" value="1"/>
</dbReference>
<dbReference type="EMBL" id="MFYX01000141">
    <property type="protein sequence ID" value="OGK00725.1"/>
    <property type="molecule type" value="Genomic_DNA"/>
</dbReference>
<dbReference type="InterPro" id="IPR002820">
    <property type="entry name" value="Mopterin_CF_biosynth-C_dom"/>
</dbReference>
<dbReference type="EC" id="4.6.1.17" evidence="3"/>
<comment type="catalytic activity">
    <reaction evidence="1">
        <text>(8S)-3',8-cyclo-7,8-dihydroguanosine 5'-triphosphate = cyclic pyranopterin phosphate + diphosphate</text>
        <dbReference type="Rhea" id="RHEA:49580"/>
        <dbReference type="ChEBI" id="CHEBI:33019"/>
        <dbReference type="ChEBI" id="CHEBI:59648"/>
        <dbReference type="ChEBI" id="CHEBI:131766"/>
        <dbReference type="EC" id="4.6.1.17"/>
    </reaction>
</comment>
<dbReference type="InterPro" id="IPR047594">
    <property type="entry name" value="MoaC_bact/euk"/>
</dbReference>
<evidence type="ECO:0000256" key="1">
    <source>
        <dbReference type="ARBA" id="ARBA00001637"/>
    </source>
</evidence>
<proteinExistence type="predicted"/>
<evidence type="ECO:0000256" key="5">
    <source>
        <dbReference type="ARBA" id="ARBA00023239"/>
    </source>
</evidence>
<gene>
    <name evidence="8" type="ORF">A2519_19845</name>
</gene>
<accession>A0A1F7F230</accession>
<evidence type="ECO:0000259" key="7">
    <source>
        <dbReference type="Pfam" id="PF01967"/>
    </source>
</evidence>
<comment type="pathway">
    <text evidence="2">Cofactor biosynthesis; molybdopterin biosynthesis.</text>
</comment>
<dbReference type="UniPathway" id="UPA00344"/>
<dbReference type="CDD" id="cd01420">
    <property type="entry name" value="MoaC_PE"/>
    <property type="match status" value="1"/>
</dbReference>
<dbReference type="SUPFAM" id="SSF55040">
    <property type="entry name" value="Molybdenum cofactor biosynthesis protein C, MoaC"/>
    <property type="match status" value="1"/>
</dbReference>
<dbReference type="GO" id="GO:0006777">
    <property type="term" value="P:Mo-molybdopterin cofactor biosynthetic process"/>
    <property type="evidence" value="ECO:0007669"/>
    <property type="project" value="UniProtKB-KW"/>
</dbReference>
<dbReference type="NCBIfam" id="NF006870">
    <property type="entry name" value="PRK09364.1"/>
    <property type="match status" value="1"/>
</dbReference>
<dbReference type="Gene3D" id="3.30.70.640">
    <property type="entry name" value="Molybdopterin cofactor biosynthesis C (MoaC) domain"/>
    <property type="match status" value="1"/>
</dbReference>
<name>A0A1F7F230_UNCRA</name>
<sequence length="150" mass="16251">MKFTHLDRKQRPRMVDVSGKPASRRTAKAAGFIRLCPGTVTLIRRSRMKKGNVLLTAELAGVQAAKQTASLIPLCHTLTLSKVCVEAVLKPKGVSVSSEVKCTGQTGVEMEALTAVSVALLTVYDMCKAVDKSMVLSDIRLVEKIKEPEL</sequence>
<evidence type="ECO:0000313" key="9">
    <source>
        <dbReference type="Proteomes" id="UP000179243"/>
    </source>
</evidence>
<organism evidence="8 9">
    <name type="scientific">Candidatus Raymondbacteria bacterium RIFOXYD12_FULL_49_13</name>
    <dbReference type="NCBI Taxonomy" id="1817890"/>
    <lineage>
        <taxon>Bacteria</taxon>
        <taxon>Raymondiibacteriota</taxon>
    </lineage>
</organism>
<keyword evidence="4" id="KW-0501">Molybdenum cofactor biosynthesis</keyword>
<evidence type="ECO:0000313" key="8">
    <source>
        <dbReference type="EMBL" id="OGK00725.1"/>
    </source>
</evidence>
<protein>
    <recommendedName>
        <fullName evidence="3">cyclic pyranopterin monophosphate synthase</fullName>
        <ecNumber evidence="3">4.6.1.17</ecNumber>
    </recommendedName>
</protein>
<dbReference type="InterPro" id="IPR036522">
    <property type="entry name" value="MoaC_sf"/>
</dbReference>
<dbReference type="NCBIfam" id="TIGR00581">
    <property type="entry name" value="moaC"/>
    <property type="match status" value="1"/>
</dbReference>
<reference evidence="8 9" key="1">
    <citation type="journal article" date="2016" name="Nat. Commun.">
        <title>Thousands of microbial genomes shed light on interconnected biogeochemical processes in an aquifer system.</title>
        <authorList>
            <person name="Anantharaman K."/>
            <person name="Brown C.T."/>
            <person name="Hug L.A."/>
            <person name="Sharon I."/>
            <person name="Castelle C.J."/>
            <person name="Probst A.J."/>
            <person name="Thomas B.C."/>
            <person name="Singh A."/>
            <person name="Wilkins M.J."/>
            <person name="Karaoz U."/>
            <person name="Brodie E.L."/>
            <person name="Williams K.H."/>
            <person name="Hubbard S.S."/>
            <person name="Banfield J.F."/>
        </authorList>
    </citation>
    <scope>NUCLEOTIDE SEQUENCE [LARGE SCALE GENOMIC DNA]</scope>
</reference>
<evidence type="ECO:0000256" key="3">
    <source>
        <dbReference type="ARBA" id="ARBA00012575"/>
    </source>
</evidence>
<evidence type="ECO:0000256" key="6">
    <source>
        <dbReference type="SAM" id="MobiDB-lite"/>
    </source>
</evidence>
<keyword evidence="5" id="KW-0456">Lyase</keyword>
<dbReference type="GO" id="GO:0061799">
    <property type="term" value="F:cyclic pyranopterin monophosphate synthase activity"/>
    <property type="evidence" value="ECO:0007669"/>
    <property type="project" value="UniProtKB-EC"/>
</dbReference>
<feature type="domain" description="Molybdopterin cofactor biosynthesis C (MoaC)" evidence="7">
    <location>
        <begin position="14"/>
        <end position="145"/>
    </location>
</feature>